<evidence type="ECO:0000256" key="5">
    <source>
        <dbReference type="ARBA" id="ARBA00023004"/>
    </source>
</evidence>
<evidence type="ECO:0000256" key="1">
    <source>
        <dbReference type="ARBA" id="ARBA00022722"/>
    </source>
</evidence>
<evidence type="ECO:0000256" key="9">
    <source>
        <dbReference type="RuleBase" id="RU365022"/>
    </source>
</evidence>
<dbReference type="EC" id="3.1.12.1" evidence="9"/>
<dbReference type="RefSeq" id="WP_074450065.1">
    <property type="nucleotide sequence ID" value="NZ_FMMM01000067.1"/>
</dbReference>
<keyword evidence="2 9" id="KW-0479">Metal-binding</keyword>
<dbReference type="OrthoDB" id="9794720at2"/>
<evidence type="ECO:0000256" key="8">
    <source>
        <dbReference type="ARBA" id="ARBA00023211"/>
    </source>
</evidence>
<comment type="cofactor">
    <cofactor evidence="9">
        <name>Mg(2+)</name>
        <dbReference type="ChEBI" id="CHEBI:18420"/>
    </cofactor>
    <cofactor evidence="9">
        <name>Mn(2+)</name>
        <dbReference type="ChEBI" id="CHEBI:29035"/>
    </cofactor>
    <text evidence="9">Mg(2+) or Mn(2+) required for ssDNA cleavage activity.</text>
</comment>
<name>A0A1D3UT17_TANFO</name>
<dbReference type="GO" id="GO:0051536">
    <property type="term" value="F:iron-sulfur cluster binding"/>
    <property type="evidence" value="ECO:0007669"/>
    <property type="project" value="UniProtKB-KW"/>
</dbReference>
<evidence type="ECO:0000256" key="3">
    <source>
        <dbReference type="ARBA" id="ARBA00022801"/>
    </source>
</evidence>
<dbReference type="Gene3D" id="3.90.320.10">
    <property type="match status" value="1"/>
</dbReference>
<dbReference type="PANTHER" id="PTHR37168">
    <property type="entry name" value="CRISPR-ASSOCIATED EXONUCLEASE CAS4"/>
    <property type="match status" value="1"/>
</dbReference>
<sequence>MNINGIYFNYYQVCKRKLWLFANGINMEHTSDTVYDGKLLHETSYPQRAERYEEMLISAEYEGITLIGQIDYFDARNKVIHEIKRSDKVEEAHVRQVKFYLWLLELNGVDGATGILEYPKLRKTDEVLFSDEDRKLLQKSVSEIRSLIENESCPSTLNAKICKSCSYYDFCYSREEI</sequence>
<dbReference type="EMBL" id="FMMM01000067">
    <property type="protein sequence ID" value="SCQ23287.1"/>
    <property type="molecule type" value="Genomic_DNA"/>
</dbReference>
<evidence type="ECO:0000256" key="6">
    <source>
        <dbReference type="ARBA" id="ARBA00023014"/>
    </source>
</evidence>
<evidence type="ECO:0000259" key="10">
    <source>
        <dbReference type="Pfam" id="PF01930"/>
    </source>
</evidence>
<dbReference type="GO" id="GO:0046872">
    <property type="term" value="F:metal ion binding"/>
    <property type="evidence" value="ECO:0007669"/>
    <property type="project" value="UniProtKB-KW"/>
</dbReference>
<dbReference type="AlphaFoldDB" id="A0A1D3UT17"/>
<comment type="similarity">
    <text evidence="9">Belongs to the CRISPR-associated exonuclease Cas4 family.</text>
</comment>
<gene>
    <name evidence="11" type="ORF">TFUB20_02013</name>
</gene>
<proteinExistence type="inferred from homology"/>
<keyword evidence="3 9" id="KW-0378">Hydrolase</keyword>
<keyword evidence="6 9" id="KW-0411">Iron-sulfur</keyword>
<dbReference type="Proteomes" id="UP000182057">
    <property type="component" value="Unassembled WGS sequence"/>
</dbReference>
<dbReference type="NCBIfam" id="TIGR00372">
    <property type="entry name" value="cas4"/>
    <property type="match status" value="1"/>
</dbReference>
<dbReference type="GO" id="GO:0004527">
    <property type="term" value="F:exonuclease activity"/>
    <property type="evidence" value="ECO:0007669"/>
    <property type="project" value="UniProtKB-KW"/>
</dbReference>
<keyword evidence="4 9" id="KW-0269">Exonuclease</keyword>
<feature type="domain" description="DUF83" evidence="10">
    <location>
        <begin position="4"/>
        <end position="172"/>
    </location>
</feature>
<comment type="function">
    <text evidence="9">CRISPR (clustered regularly interspaced short palindromic repeat) is an adaptive immune system that provides protection against mobile genetic elements (viruses, transposable elements and conjugative plasmids). CRISPR clusters contain sequences complementary to antecedent mobile elements and target invading nucleic acids. CRISPR clusters are transcribed and processed into CRISPR RNA (crRNA).</text>
</comment>
<dbReference type="GO" id="GO:0051607">
    <property type="term" value="P:defense response to virus"/>
    <property type="evidence" value="ECO:0007669"/>
    <property type="project" value="UniProtKB-KW"/>
</dbReference>
<evidence type="ECO:0000256" key="7">
    <source>
        <dbReference type="ARBA" id="ARBA00023118"/>
    </source>
</evidence>
<reference evidence="11 12" key="1">
    <citation type="submission" date="2016-09" db="EMBL/GenBank/DDBJ databases">
        <authorList>
            <person name="Capua I."/>
            <person name="De Benedictis P."/>
            <person name="Joannis T."/>
            <person name="Lombin L.H."/>
            <person name="Cattoli G."/>
        </authorList>
    </citation>
    <scope>NUCLEOTIDE SEQUENCE [LARGE SCALE GENOMIC DNA]</scope>
    <source>
        <strain evidence="11 12">UB20</strain>
    </source>
</reference>
<evidence type="ECO:0000256" key="2">
    <source>
        <dbReference type="ARBA" id="ARBA00022723"/>
    </source>
</evidence>
<evidence type="ECO:0000313" key="12">
    <source>
        <dbReference type="Proteomes" id="UP000182057"/>
    </source>
</evidence>
<evidence type="ECO:0000256" key="4">
    <source>
        <dbReference type="ARBA" id="ARBA00022839"/>
    </source>
</evidence>
<dbReference type="InterPro" id="IPR011604">
    <property type="entry name" value="PDDEXK-like_dom_sf"/>
</dbReference>
<dbReference type="InterPro" id="IPR013343">
    <property type="entry name" value="CRISPR-assoc_prot_Cas4"/>
</dbReference>
<comment type="cofactor">
    <cofactor evidence="9">
        <name>iron-sulfur cluster</name>
        <dbReference type="ChEBI" id="CHEBI:30408"/>
    </cofactor>
</comment>
<evidence type="ECO:0000313" key="11">
    <source>
        <dbReference type="EMBL" id="SCQ23287.1"/>
    </source>
</evidence>
<keyword evidence="7 9" id="KW-0051">Antiviral defense</keyword>
<accession>A0A1D3UT17</accession>
<dbReference type="PANTHER" id="PTHR37168:SF1">
    <property type="entry name" value="CRISPR-ASSOCIATED EXONUCLEASE CAS4"/>
    <property type="match status" value="1"/>
</dbReference>
<dbReference type="InterPro" id="IPR022765">
    <property type="entry name" value="Dna2/Cas4_DUF83"/>
</dbReference>
<dbReference type="Pfam" id="PF01930">
    <property type="entry name" value="Cas_Cas4"/>
    <property type="match status" value="1"/>
</dbReference>
<keyword evidence="1 9" id="KW-0540">Nuclease</keyword>
<keyword evidence="5 9" id="KW-0408">Iron</keyword>
<organism evidence="11 12">
    <name type="scientific">Tannerella forsythia</name>
    <name type="common">Bacteroides forsythus</name>
    <dbReference type="NCBI Taxonomy" id="28112"/>
    <lineage>
        <taxon>Bacteria</taxon>
        <taxon>Pseudomonadati</taxon>
        <taxon>Bacteroidota</taxon>
        <taxon>Bacteroidia</taxon>
        <taxon>Bacteroidales</taxon>
        <taxon>Tannerellaceae</taxon>
        <taxon>Tannerella</taxon>
    </lineage>
</organism>
<keyword evidence="8 9" id="KW-0464">Manganese</keyword>
<protein>
    <recommendedName>
        <fullName evidence="9">CRISPR-associated exonuclease Cas4</fullName>
        <ecNumber evidence="9">3.1.12.1</ecNumber>
    </recommendedName>
</protein>